<name>A0A3S3RMW8_METS7</name>
<reference evidence="2 3" key="1">
    <citation type="submission" date="2018-12" db="EMBL/GenBank/DDBJ databases">
        <title>The complete genome of the methanogenic archaea of the candidate phylum Verstraetearchaeota, obtained from the metagenome of underground thermal water.</title>
        <authorList>
            <person name="Kadnikov V.V."/>
            <person name="Mardanov A.V."/>
            <person name="Beletsky A.V."/>
            <person name="Karnachuk O.V."/>
            <person name="Ravin N.V."/>
        </authorList>
    </citation>
    <scope>NUCLEOTIDE SEQUENCE [LARGE SCALE GENOMIC DNA]</scope>
    <source>
        <strain evidence="2">Ch88</strain>
    </source>
</reference>
<protein>
    <submittedName>
        <fullName evidence="2">Uncharacterized protein</fullName>
    </submittedName>
</protein>
<dbReference type="Proteomes" id="UP000288215">
    <property type="component" value="Unassembled WGS sequence"/>
</dbReference>
<evidence type="ECO:0000256" key="1">
    <source>
        <dbReference type="SAM" id="MobiDB-lite"/>
    </source>
</evidence>
<proteinExistence type="predicted"/>
<evidence type="ECO:0000313" key="2">
    <source>
        <dbReference type="EMBL" id="RWX73461.1"/>
    </source>
</evidence>
<gene>
    <name evidence="2" type="ORF">Metus_1435</name>
</gene>
<organism evidence="2 3">
    <name type="scientific">Methanosuratincola subterraneus</name>
    <dbReference type="NCBI Taxonomy" id="2593994"/>
    <lineage>
        <taxon>Archaea</taxon>
        <taxon>Thermoproteota</taxon>
        <taxon>Methanosuratincolia</taxon>
        <taxon>Candidatus Methanomethylicales</taxon>
        <taxon>Candidatus Methanomethylicaceae</taxon>
        <taxon>Candidatus Methanosuratincola (ex Vanwonterghem et al. 2016)</taxon>
    </lineage>
</organism>
<feature type="region of interest" description="Disordered" evidence="1">
    <location>
        <begin position="156"/>
        <end position="213"/>
    </location>
</feature>
<accession>A0A3S3RMW8</accession>
<sequence length="230" mass="25737">MPHLPCLSNHRFNEATALPAGAGRPEEACYPEDVVPLVLPGEEDARELRDPVGIYGRGWIALEVRQPRLAVKDIVSAEEGADLQGQGDNGRGREGHTAEEVVLEGPVEVQVLHDGRRRSSPGFRWVRKRGWRWATWRAGESLERLTGLGLMERGTEAGGVRRVQADPGRGEGREDDTVYLPDPQGDIAARKEKKGKKKEKRAKSPGWDRKPTNFGWLGPILWKKWRVTCR</sequence>
<dbReference type="AlphaFoldDB" id="A0A3S3RMW8"/>
<evidence type="ECO:0000313" key="3">
    <source>
        <dbReference type="Proteomes" id="UP000288215"/>
    </source>
</evidence>
<dbReference type="EMBL" id="RXGA01000003">
    <property type="protein sequence ID" value="RWX73461.1"/>
    <property type="molecule type" value="Genomic_DNA"/>
</dbReference>
<comment type="caution">
    <text evidence="2">The sequence shown here is derived from an EMBL/GenBank/DDBJ whole genome shotgun (WGS) entry which is preliminary data.</text>
</comment>
<feature type="compositionally biased region" description="Basic residues" evidence="1">
    <location>
        <begin position="191"/>
        <end position="203"/>
    </location>
</feature>